<accession>A0ABP7B808</accession>
<dbReference type="Proteomes" id="UP001500902">
    <property type="component" value="Unassembled WGS sequence"/>
</dbReference>
<name>A0ABP7B808_9ACTN</name>
<keyword evidence="3" id="KW-1185">Reference proteome</keyword>
<dbReference type="RefSeq" id="WP_344874190.1">
    <property type="nucleotide sequence ID" value="NZ_BAAAZP010000020.1"/>
</dbReference>
<proteinExistence type="predicted"/>
<feature type="region of interest" description="Disordered" evidence="1">
    <location>
        <begin position="37"/>
        <end position="61"/>
    </location>
</feature>
<evidence type="ECO:0000313" key="2">
    <source>
        <dbReference type="EMBL" id="GAA3652400.1"/>
    </source>
</evidence>
<evidence type="ECO:0000313" key="3">
    <source>
        <dbReference type="Proteomes" id="UP001500902"/>
    </source>
</evidence>
<gene>
    <name evidence="2" type="ORF">GCM10022224_014120</name>
</gene>
<protein>
    <submittedName>
        <fullName evidence="2">Uncharacterized protein</fullName>
    </submittedName>
</protein>
<evidence type="ECO:0000256" key="1">
    <source>
        <dbReference type="SAM" id="MobiDB-lite"/>
    </source>
</evidence>
<sequence length="61" mass="6591">MIVYFTLLTPHCTDVKAQSRPAQFHIIKNGPTISAKHVGTTGAHRDESDTFGLDGIATRPA</sequence>
<organism evidence="2 3">
    <name type="scientific">Nonomuraea antimicrobica</name>
    <dbReference type="NCBI Taxonomy" id="561173"/>
    <lineage>
        <taxon>Bacteria</taxon>
        <taxon>Bacillati</taxon>
        <taxon>Actinomycetota</taxon>
        <taxon>Actinomycetes</taxon>
        <taxon>Streptosporangiales</taxon>
        <taxon>Streptosporangiaceae</taxon>
        <taxon>Nonomuraea</taxon>
    </lineage>
</organism>
<reference evidence="3" key="1">
    <citation type="journal article" date="2019" name="Int. J. Syst. Evol. Microbiol.">
        <title>The Global Catalogue of Microorganisms (GCM) 10K type strain sequencing project: providing services to taxonomists for standard genome sequencing and annotation.</title>
        <authorList>
            <consortium name="The Broad Institute Genomics Platform"/>
            <consortium name="The Broad Institute Genome Sequencing Center for Infectious Disease"/>
            <person name="Wu L."/>
            <person name="Ma J."/>
        </authorList>
    </citation>
    <scope>NUCLEOTIDE SEQUENCE [LARGE SCALE GENOMIC DNA]</scope>
    <source>
        <strain evidence="3">JCM 16904</strain>
    </source>
</reference>
<dbReference type="EMBL" id="BAAAZP010000020">
    <property type="protein sequence ID" value="GAA3652400.1"/>
    <property type="molecule type" value="Genomic_DNA"/>
</dbReference>
<comment type="caution">
    <text evidence="2">The sequence shown here is derived from an EMBL/GenBank/DDBJ whole genome shotgun (WGS) entry which is preliminary data.</text>
</comment>